<evidence type="ECO:0000259" key="3">
    <source>
        <dbReference type="Pfam" id="PF00656"/>
    </source>
</evidence>
<dbReference type="PANTHER" id="PTHR48104:SF30">
    <property type="entry name" value="METACASPASE-1"/>
    <property type="match status" value="1"/>
</dbReference>
<accession>U1GS45</accession>
<dbReference type="InterPro" id="IPR050452">
    <property type="entry name" value="Metacaspase"/>
</dbReference>
<feature type="compositionally biased region" description="Basic and acidic residues" evidence="2">
    <location>
        <begin position="188"/>
        <end position="198"/>
    </location>
</feature>
<dbReference type="HOGENOM" id="CLU_016732_1_0_1"/>
<gene>
    <name evidence="4" type="ORF">EPUS_08858</name>
</gene>
<dbReference type="GeneID" id="19243699"/>
<evidence type="ECO:0000256" key="1">
    <source>
        <dbReference type="ARBA" id="ARBA00009005"/>
    </source>
</evidence>
<keyword evidence="5" id="KW-1185">Reference proteome</keyword>
<reference evidence="5" key="1">
    <citation type="journal article" date="2014" name="BMC Genomics">
        <title>Genome characteristics reveal the impact of lichenization on lichen-forming fungus Endocarpon pusillum Hedwig (Verrucariales, Ascomycota).</title>
        <authorList>
            <person name="Wang Y.-Y."/>
            <person name="Liu B."/>
            <person name="Zhang X.-Y."/>
            <person name="Zhou Q.-M."/>
            <person name="Zhang T."/>
            <person name="Li H."/>
            <person name="Yu Y.-F."/>
            <person name="Zhang X.-L."/>
            <person name="Hao X.-Y."/>
            <person name="Wang M."/>
            <person name="Wang L."/>
            <person name="Wei J.-C."/>
        </authorList>
    </citation>
    <scope>NUCLEOTIDE SEQUENCE [LARGE SCALE GENOMIC DNA]</scope>
    <source>
        <strain evidence="5">Z07020 / HMAS-L-300199</strain>
    </source>
</reference>
<feature type="region of interest" description="Disordered" evidence="2">
    <location>
        <begin position="177"/>
        <end position="198"/>
    </location>
</feature>
<dbReference type="InterPro" id="IPR011600">
    <property type="entry name" value="Pept_C14_caspase"/>
</dbReference>
<dbReference type="GO" id="GO:0004197">
    <property type="term" value="F:cysteine-type endopeptidase activity"/>
    <property type="evidence" value="ECO:0007669"/>
    <property type="project" value="InterPro"/>
</dbReference>
<dbReference type="GO" id="GO:0006508">
    <property type="term" value="P:proteolysis"/>
    <property type="evidence" value="ECO:0007669"/>
    <property type="project" value="InterPro"/>
</dbReference>
<dbReference type="Pfam" id="PF00656">
    <property type="entry name" value="Peptidase_C14"/>
    <property type="match status" value="1"/>
</dbReference>
<dbReference type="Proteomes" id="UP000019373">
    <property type="component" value="Unassembled WGS sequence"/>
</dbReference>
<evidence type="ECO:0000313" key="5">
    <source>
        <dbReference type="Proteomes" id="UP000019373"/>
    </source>
</evidence>
<name>U1GS45_ENDPU</name>
<comment type="similarity">
    <text evidence="1">Belongs to the peptidase C14B family.</text>
</comment>
<sequence>MEGQYNVPTHHAILIGIDAYPNNPLRSCVRDVQKIKECLESKINSLDIQTLTASSGGSPFEHPESWPTLRNVTLVLEKATSLAETGDFIYIHYSGHGTRRKPRFNRSNQSTGDLALVLLDEDPSREVCLQGAVLAHLLKAMVDKGLVVTVVLDCCFSASVYRSGSPNVRYLSYSDMEASTNPSAQEDSLTRGDTRSTNRDASMLDNWLLNPDRYTILAACGPHENAKGGESETSEKRERYGALSYFLSKALSDHGLGRRQKDIHRHLCAKFWASCMPQHPVLYGNASQAFFGPVDSYRSARSACIVEHKGSFRLMAGLAHGLHNDDQFALSPLRAARDHDAVTYTAKISHIGPLTSKLELLNSPHSLQTGWIAEPLTCSYLAKFPVRLASDLPRQDEWPVALKERSLDVCINNEQVPMFQLVLSNGMYEILDEGGRKIINLPAIPQDQTDIGRICDILEHLARFQMAKDITNHAPTAAFQRSFDISIRIGEKVVGPGEQADVRHGTVIELVIRNKGDTALYVYVYNLGPYWCVNGILHATYEAVPGRNDLRFTGTSPRKIKMTVPPAMKEYRSCKDVIKVFVTPQPTWFDSLELSSLNELAKASVDRTNYPSSYGPDDWIALNFPIHTML</sequence>
<dbReference type="RefSeq" id="XP_007787459.1">
    <property type="nucleotide sequence ID" value="XM_007789269.1"/>
</dbReference>
<dbReference type="AlphaFoldDB" id="U1GS45"/>
<organism evidence="4 5">
    <name type="scientific">Endocarpon pusillum (strain Z07020 / HMAS-L-300199)</name>
    <name type="common">Lichen-forming fungus</name>
    <dbReference type="NCBI Taxonomy" id="1263415"/>
    <lineage>
        <taxon>Eukaryota</taxon>
        <taxon>Fungi</taxon>
        <taxon>Dikarya</taxon>
        <taxon>Ascomycota</taxon>
        <taxon>Pezizomycotina</taxon>
        <taxon>Eurotiomycetes</taxon>
        <taxon>Chaetothyriomycetidae</taxon>
        <taxon>Verrucariales</taxon>
        <taxon>Verrucariaceae</taxon>
        <taxon>Endocarpon</taxon>
    </lineage>
</organism>
<dbReference type="GO" id="GO:0005737">
    <property type="term" value="C:cytoplasm"/>
    <property type="evidence" value="ECO:0007669"/>
    <property type="project" value="TreeGrafter"/>
</dbReference>
<protein>
    <recommendedName>
        <fullName evidence="3">Peptidase C14 caspase domain-containing protein</fullName>
    </recommendedName>
</protein>
<dbReference type="OMA" id="IHRHLCA"/>
<evidence type="ECO:0000313" key="4">
    <source>
        <dbReference type="EMBL" id="ERF75188.1"/>
    </source>
</evidence>
<feature type="domain" description="Peptidase C14 caspase" evidence="3">
    <location>
        <begin position="10"/>
        <end position="284"/>
    </location>
</feature>
<dbReference type="OrthoDB" id="3223806at2759"/>
<dbReference type="Gene3D" id="3.40.50.1460">
    <property type="match status" value="1"/>
</dbReference>
<evidence type="ECO:0000256" key="2">
    <source>
        <dbReference type="SAM" id="MobiDB-lite"/>
    </source>
</evidence>
<feature type="compositionally biased region" description="Polar residues" evidence="2">
    <location>
        <begin position="177"/>
        <end position="187"/>
    </location>
</feature>
<dbReference type="PANTHER" id="PTHR48104">
    <property type="entry name" value="METACASPASE-4"/>
    <property type="match status" value="1"/>
</dbReference>
<proteinExistence type="inferred from homology"/>
<dbReference type="EMBL" id="KE720816">
    <property type="protein sequence ID" value="ERF75188.1"/>
    <property type="molecule type" value="Genomic_DNA"/>
</dbReference>
<dbReference type="eggNOG" id="ENOG502RXP7">
    <property type="taxonomic scope" value="Eukaryota"/>
</dbReference>